<dbReference type="InterPro" id="IPR036691">
    <property type="entry name" value="Endo/exonu/phosph_ase_sf"/>
</dbReference>
<keyword evidence="3" id="KW-0540">Nuclease</keyword>
<dbReference type="SUPFAM" id="SSF56219">
    <property type="entry name" value="DNase I-like"/>
    <property type="match status" value="1"/>
</dbReference>
<keyword evidence="1" id="KW-1133">Transmembrane helix</keyword>
<feature type="transmembrane region" description="Helical" evidence="1">
    <location>
        <begin position="7"/>
        <end position="28"/>
    </location>
</feature>
<keyword evidence="3" id="KW-0378">Hydrolase</keyword>
<keyword evidence="3" id="KW-0255">Endonuclease</keyword>
<evidence type="ECO:0000313" key="4">
    <source>
        <dbReference type="Proteomes" id="UP000595857"/>
    </source>
</evidence>
<accession>A0ABX7C7J0</accession>
<dbReference type="GO" id="GO:0004519">
    <property type="term" value="F:endonuclease activity"/>
    <property type="evidence" value="ECO:0007669"/>
    <property type="project" value="UniProtKB-KW"/>
</dbReference>
<reference evidence="3 4" key="1">
    <citation type="submission" date="2021-01" db="EMBL/GenBank/DDBJ databases">
        <title>Genome seq and assembly of Devosia sp. LEGU1.</title>
        <authorList>
            <person name="Chhetri G."/>
        </authorList>
    </citation>
    <scope>NUCLEOTIDE SEQUENCE [LARGE SCALE GENOMIC DNA]</scope>
    <source>
        <strain evidence="3 4">LEGU1</strain>
    </source>
</reference>
<feature type="transmembrane region" description="Helical" evidence="1">
    <location>
        <begin position="40"/>
        <end position="58"/>
    </location>
</feature>
<keyword evidence="1" id="KW-0472">Membrane</keyword>
<dbReference type="Proteomes" id="UP000595857">
    <property type="component" value="Chromosome"/>
</dbReference>
<evidence type="ECO:0000256" key="1">
    <source>
        <dbReference type="SAM" id="Phobius"/>
    </source>
</evidence>
<dbReference type="Gene3D" id="3.60.10.10">
    <property type="entry name" value="Endonuclease/exonuclease/phosphatase"/>
    <property type="match status" value="1"/>
</dbReference>
<evidence type="ECO:0000313" key="3">
    <source>
        <dbReference type="EMBL" id="QQR40233.1"/>
    </source>
</evidence>
<dbReference type="RefSeq" id="WP_201635391.1">
    <property type="nucleotide sequence ID" value="NZ_CP068046.1"/>
</dbReference>
<dbReference type="InterPro" id="IPR005135">
    <property type="entry name" value="Endo/exonuclease/phosphatase"/>
</dbReference>
<feature type="transmembrane region" description="Helical" evidence="1">
    <location>
        <begin position="65"/>
        <end position="87"/>
    </location>
</feature>
<dbReference type="Pfam" id="PF03372">
    <property type="entry name" value="Exo_endo_phos"/>
    <property type="match status" value="1"/>
</dbReference>
<keyword evidence="4" id="KW-1185">Reference proteome</keyword>
<sequence>MLSKAEFRGGILALAGVMTVVFLFVSLSPGLPGELLLQTLRFHLIVVGLVLAALALVFGARWRGLLFLLVVLGSALHGGLIVSDLYARRTPIVAEPTAQFRFLSFNVLAGNDRAGELVETVLADPPDVMLVMETPGITDYLDEMRAVFPYHAGCADDGCDISLHSRFPIAEAKVVDLPPFFRQRLVTARVTIDGQEVTVAGLHLSKPYFDEASWGEIYYIRRALREIEGPMVIAGDFNAAPWSEPVAWLADQLDLAPGPWPAATWPVRLGALGVPIDNVFTRGNARLLTLEAGDNLGSNHRPLWADVAIYTE</sequence>
<gene>
    <name evidence="3" type="ORF">JI748_04265</name>
</gene>
<evidence type="ECO:0000259" key="2">
    <source>
        <dbReference type="Pfam" id="PF03372"/>
    </source>
</evidence>
<organism evidence="3 4">
    <name type="scientific">Devosia rhizoryzae</name>
    <dbReference type="NCBI Taxonomy" id="2774137"/>
    <lineage>
        <taxon>Bacteria</taxon>
        <taxon>Pseudomonadati</taxon>
        <taxon>Pseudomonadota</taxon>
        <taxon>Alphaproteobacteria</taxon>
        <taxon>Hyphomicrobiales</taxon>
        <taxon>Devosiaceae</taxon>
        <taxon>Devosia</taxon>
    </lineage>
</organism>
<proteinExistence type="predicted"/>
<name>A0ABX7C7J0_9HYPH</name>
<keyword evidence="1" id="KW-0812">Transmembrane</keyword>
<feature type="domain" description="Endonuclease/exonuclease/phosphatase" evidence="2">
    <location>
        <begin position="103"/>
        <end position="300"/>
    </location>
</feature>
<protein>
    <submittedName>
        <fullName evidence="3">Endonuclease/exonuclease/phosphatase family protein</fullName>
    </submittedName>
</protein>
<dbReference type="EMBL" id="CP068046">
    <property type="protein sequence ID" value="QQR40233.1"/>
    <property type="molecule type" value="Genomic_DNA"/>
</dbReference>